<name>A0A1V6T642_9EURO</name>
<organism evidence="1 2">
    <name type="scientific">Penicillium steckii</name>
    <dbReference type="NCBI Taxonomy" id="303698"/>
    <lineage>
        <taxon>Eukaryota</taxon>
        <taxon>Fungi</taxon>
        <taxon>Dikarya</taxon>
        <taxon>Ascomycota</taxon>
        <taxon>Pezizomycotina</taxon>
        <taxon>Eurotiomycetes</taxon>
        <taxon>Eurotiomycetidae</taxon>
        <taxon>Eurotiales</taxon>
        <taxon>Aspergillaceae</taxon>
        <taxon>Penicillium</taxon>
    </lineage>
</organism>
<keyword evidence="2" id="KW-1185">Reference proteome</keyword>
<comment type="caution">
    <text evidence="1">The sequence shown here is derived from an EMBL/GenBank/DDBJ whole genome shotgun (WGS) entry which is preliminary data.</text>
</comment>
<dbReference type="EMBL" id="MLKD01000011">
    <property type="protein sequence ID" value="OQE21845.1"/>
    <property type="molecule type" value="Genomic_DNA"/>
</dbReference>
<reference evidence="2" key="1">
    <citation type="journal article" date="2017" name="Nat. Microbiol.">
        <title>Global analysis of biosynthetic gene clusters reveals vast potential of secondary metabolite production in Penicillium species.</title>
        <authorList>
            <person name="Nielsen J.C."/>
            <person name="Grijseels S."/>
            <person name="Prigent S."/>
            <person name="Ji B."/>
            <person name="Dainat J."/>
            <person name="Nielsen K.F."/>
            <person name="Frisvad J.C."/>
            <person name="Workman M."/>
            <person name="Nielsen J."/>
        </authorList>
    </citation>
    <scope>NUCLEOTIDE SEQUENCE [LARGE SCALE GENOMIC DNA]</scope>
    <source>
        <strain evidence="2">IBT 24891</strain>
    </source>
</reference>
<evidence type="ECO:0000313" key="2">
    <source>
        <dbReference type="Proteomes" id="UP000191285"/>
    </source>
</evidence>
<evidence type="ECO:0000313" key="1">
    <source>
        <dbReference type="EMBL" id="OQE21845.1"/>
    </source>
</evidence>
<accession>A0A1V6T642</accession>
<gene>
    <name evidence="1" type="ORF">PENSTE_c011G00770</name>
</gene>
<dbReference type="Proteomes" id="UP000191285">
    <property type="component" value="Unassembled WGS sequence"/>
</dbReference>
<dbReference type="AlphaFoldDB" id="A0A1V6T642"/>
<protein>
    <submittedName>
        <fullName evidence="1">Uncharacterized protein</fullName>
    </submittedName>
</protein>
<sequence>MAQSVYGSLYLFLTEGQSSKGLLGLSSFESSNCNPVPVLRLWYQGMQDHQYLLTSSNRTRAQVETKCRYKRMTCDERAQGRQKDLQKTNHILDPEEFGVESTVCAEAVEKRITSHNRTMKCMSVAHCHPRHKLGRAVQLRNVEHEHFAESRDRSNRSFFF</sequence>
<proteinExistence type="predicted"/>